<dbReference type="RefSeq" id="WP_050130821.1">
    <property type="nucleotide sequence ID" value="NZ_CAKODN010000016.1"/>
</dbReference>
<keyword evidence="1" id="KW-0812">Transmembrane</keyword>
<name>A0A9P1PV92_YEREN</name>
<dbReference type="Proteomes" id="UP000041356">
    <property type="component" value="Unassembled WGS sequence"/>
</dbReference>
<organism evidence="2 3">
    <name type="scientific">Yersinia enterocolitica</name>
    <dbReference type="NCBI Taxonomy" id="630"/>
    <lineage>
        <taxon>Bacteria</taxon>
        <taxon>Pseudomonadati</taxon>
        <taxon>Pseudomonadota</taxon>
        <taxon>Gammaproteobacteria</taxon>
        <taxon>Enterobacterales</taxon>
        <taxon>Yersiniaceae</taxon>
        <taxon>Yersinia</taxon>
    </lineage>
</organism>
<protein>
    <submittedName>
        <fullName evidence="2">Colicin immunity protein</fullName>
    </submittedName>
</protein>
<gene>
    <name evidence="2" type="ORF">ERS137939_01977</name>
</gene>
<comment type="caution">
    <text evidence="2">The sequence shown here is derived from an EMBL/GenBank/DDBJ whole genome shotgun (WGS) entry which is preliminary data.</text>
</comment>
<dbReference type="Pfam" id="PF03857">
    <property type="entry name" value="Colicin_im"/>
    <property type="match status" value="1"/>
</dbReference>
<keyword evidence="1" id="KW-0472">Membrane</keyword>
<feature type="transmembrane region" description="Helical" evidence="1">
    <location>
        <begin position="149"/>
        <end position="172"/>
    </location>
</feature>
<feature type="transmembrane region" description="Helical" evidence="1">
    <location>
        <begin position="70"/>
        <end position="88"/>
    </location>
</feature>
<evidence type="ECO:0000256" key="1">
    <source>
        <dbReference type="SAM" id="Phobius"/>
    </source>
</evidence>
<proteinExistence type="predicted"/>
<dbReference type="EMBL" id="CPZF01000004">
    <property type="protein sequence ID" value="CNF63383.1"/>
    <property type="molecule type" value="Genomic_DNA"/>
</dbReference>
<sequence>MEEKRKTYLTSYIFLAIGLIPFILITIYIDDESPTELSLFLSAFIDNSLLGNVGMTSSLFPVFSKAISNYNALMAPFLSVVMYSFLIITKKLPAQSKKTKSSISNYIKTIINISLFYCIFLLVTCFFNIDLNGHGRLGRFGQSKYTLLLLYIMFYPCWFLMNCAMIGVYASFTNRFLAGRRAIDQ</sequence>
<feature type="transmembrane region" description="Helical" evidence="1">
    <location>
        <begin position="109"/>
        <end position="129"/>
    </location>
</feature>
<dbReference type="AlphaFoldDB" id="A0A9P1PV92"/>
<dbReference type="GO" id="GO:0030153">
    <property type="term" value="P:bacteriocin immunity"/>
    <property type="evidence" value="ECO:0007669"/>
    <property type="project" value="InterPro"/>
</dbReference>
<keyword evidence="1" id="KW-1133">Transmembrane helix</keyword>
<evidence type="ECO:0000313" key="2">
    <source>
        <dbReference type="EMBL" id="CNF63383.1"/>
    </source>
</evidence>
<reference evidence="2 3" key="1">
    <citation type="submission" date="2015-03" db="EMBL/GenBank/DDBJ databases">
        <authorList>
            <consortium name="Pathogen Informatics"/>
            <person name="Murphy D."/>
        </authorList>
    </citation>
    <scope>NUCLEOTIDE SEQUENCE [LARGE SCALE GENOMIC DNA]</scope>
    <source>
        <strain evidence="2 3">IP27818</strain>
    </source>
</reference>
<evidence type="ECO:0000313" key="3">
    <source>
        <dbReference type="Proteomes" id="UP000041356"/>
    </source>
</evidence>
<accession>A0A9P1PV92</accession>
<dbReference type="InterPro" id="IPR005557">
    <property type="entry name" value="Colicin_im"/>
</dbReference>
<feature type="transmembrane region" description="Helical" evidence="1">
    <location>
        <begin position="12"/>
        <end position="29"/>
    </location>
</feature>
<dbReference type="GO" id="GO:0015643">
    <property type="term" value="F:toxic substance binding"/>
    <property type="evidence" value="ECO:0007669"/>
    <property type="project" value="InterPro"/>
</dbReference>